<reference evidence="2" key="2">
    <citation type="submission" date="2015-03" db="EMBL/GenBank/DDBJ databases">
        <title>Genome sequence of Paenibacillus beijingensis strain DSM 24997T.</title>
        <authorList>
            <person name="Kwak Y."/>
            <person name="Shin J.-H."/>
        </authorList>
    </citation>
    <scope>NUCLEOTIDE SEQUENCE [LARGE SCALE GENOMIC DNA]</scope>
    <source>
        <strain evidence="2">DSM 24997</strain>
    </source>
</reference>
<dbReference type="SUPFAM" id="SSF69118">
    <property type="entry name" value="AhpD-like"/>
    <property type="match status" value="1"/>
</dbReference>
<protein>
    <submittedName>
        <fullName evidence="1">Alkylhydroperoxidase</fullName>
    </submittedName>
</protein>
<accession>A0A0D5NFT0</accession>
<keyword evidence="1" id="KW-0575">Peroxidase</keyword>
<evidence type="ECO:0000313" key="1">
    <source>
        <dbReference type="EMBL" id="AJY74229.1"/>
    </source>
</evidence>
<dbReference type="Gene3D" id="1.20.1290.10">
    <property type="entry name" value="AhpD-like"/>
    <property type="match status" value="2"/>
</dbReference>
<dbReference type="KEGG" id="pbj:VN24_06120"/>
<dbReference type="OrthoDB" id="1257571at2"/>
<dbReference type="PATRIC" id="fig|1126833.4.peg.1330"/>
<dbReference type="GO" id="GO:0004601">
    <property type="term" value="F:peroxidase activity"/>
    <property type="evidence" value="ECO:0007669"/>
    <property type="project" value="UniProtKB-KW"/>
</dbReference>
<sequence>MARIAYSAVGETAFQRLMGHHEAVLKGWNGLGEIFETEGLSAELKEQVRRTLAYGNCCEYCKAKGAPDANPANEKISLAVAFADMVLNNRSSISDQTFAVLSESFTPQEIVELCTYICFTTASQMFGAIMNLQADDLHATF</sequence>
<dbReference type="RefSeq" id="WP_045669665.1">
    <property type="nucleotide sequence ID" value="NZ_CP011058.1"/>
</dbReference>
<evidence type="ECO:0000313" key="2">
    <source>
        <dbReference type="Proteomes" id="UP000032633"/>
    </source>
</evidence>
<proteinExistence type="predicted"/>
<dbReference type="EMBL" id="CP011058">
    <property type="protein sequence ID" value="AJY74229.1"/>
    <property type="molecule type" value="Genomic_DNA"/>
</dbReference>
<name>A0A0D5NFT0_9BACL</name>
<dbReference type="InterPro" id="IPR029032">
    <property type="entry name" value="AhpD-like"/>
</dbReference>
<keyword evidence="1" id="KW-0560">Oxidoreductase</keyword>
<dbReference type="Proteomes" id="UP000032633">
    <property type="component" value="Chromosome"/>
</dbReference>
<organism evidence="1 2">
    <name type="scientific">Paenibacillus beijingensis</name>
    <dbReference type="NCBI Taxonomy" id="1126833"/>
    <lineage>
        <taxon>Bacteria</taxon>
        <taxon>Bacillati</taxon>
        <taxon>Bacillota</taxon>
        <taxon>Bacilli</taxon>
        <taxon>Bacillales</taxon>
        <taxon>Paenibacillaceae</taxon>
        <taxon>Paenibacillus</taxon>
    </lineage>
</organism>
<gene>
    <name evidence="1" type="ORF">VN24_06120</name>
</gene>
<dbReference type="AlphaFoldDB" id="A0A0D5NFT0"/>
<dbReference type="HOGENOM" id="CLU_133093_0_0_9"/>
<reference evidence="1 2" key="1">
    <citation type="journal article" date="2015" name="J. Biotechnol.">
        <title>Complete genome sequence of Paenibacillus beijingensis 7188(T) (=DSM 24997(T)), a novel rhizobacterium from jujube garden soil.</title>
        <authorList>
            <person name="Kwak Y."/>
            <person name="Shin J.H."/>
        </authorList>
    </citation>
    <scope>NUCLEOTIDE SEQUENCE [LARGE SCALE GENOMIC DNA]</scope>
    <source>
        <strain evidence="1 2">DSM 24997</strain>
    </source>
</reference>
<keyword evidence="2" id="KW-1185">Reference proteome</keyword>
<dbReference type="STRING" id="1126833.VN24_06120"/>